<evidence type="ECO:0000313" key="1">
    <source>
        <dbReference type="EMBL" id="QJA45873.1"/>
    </source>
</evidence>
<proteinExistence type="predicted"/>
<sequence length="318" mass="31829">MGQIEGTLGILRNAGAPVNGTNEVQTLTIGGTPTGGTFKLAYEGQITAAITWSAVNNTLLANIQTALRALATIGSAGVTCAAGTLTDGIGTVIITFGGNLAKLVVPNISVYSNSLTGTNPTLAVAETTPGVTATGRGAAVGALLLDTTNAKLYKNDGTALEPSWNSVGDIATAEIADGAVTQIKIEAGAAAAGLSGLVAKFVANANVIGGIPVLHRIDITAGALGDTDVVLTHKTRVIEAWLVLRGAGVATTTLQVKNVANPITDAMAASGADKAVVRCASLDDAFWEIAAGDRLRVTSATGATQPDATVYVLGIRVG</sequence>
<dbReference type="EMBL" id="MT143998">
    <property type="protein sequence ID" value="QJA45873.1"/>
    <property type="molecule type" value="Genomic_DNA"/>
</dbReference>
<accession>A0A6H1ZD86</accession>
<dbReference type="AlphaFoldDB" id="A0A6H1ZD86"/>
<name>A0A6H1ZD86_9ZZZZ</name>
<reference evidence="1" key="1">
    <citation type="submission" date="2020-03" db="EMBL/GenBank/DDBJ databases">
        <title>The deep terrestrial virosphere.</title>
        <authorList>
            <person name="Holmfeldt K."/>
            <person name="Nilsson E."/>
            <person name="Simone D."/>
            <person name="Lopez-Fernandez M."/>
            <person name="Wu X."/>
            <person name="de Brujin I."/>
            <person name="Lundin D."/>
            <person name="Andersson A."/>
            <person name="Bertilsson S."/>
            <person name="Dopson M."/>
        </authorList>
    </citation>
    <scope>NUCLEOTIDE SEQUENCE</scope>
    <source>
        <strain evidence="1">TM448A00285</strain>
    </source>
</reference>
<protein>
    <submittedName>
        <fullName evidence="1">Putative tail protein</fullName>
    </submittedName>
</protein>
<gene>
    <name evidence="1" type="ORF">TM448A00285_0051</name>
</gene>
<organism evidence="1">
    <name type="scientific">viral metagenome</name>
    <dbReference type="NCBI Taxonomy" id="1070528"/>
    <lineage>
        <taxon>unclassified sequences</taxon>
        <taxon>metagenomes</taxon>
        <taxon>organismal metagenomes</taxon>
    </lineage>
</organism>